<keyword evidence="12" id="KW-0675">Receptor</keyword>
<keyword evidence="3" id="KW-0812">Transmembrane</keyword>
<comment type="subcellular location">
    <subcellularLocation>
        <location evidence="1">Membrane</location>
        <topology evidence="1">Single-pass type I membrane protein</topology>
    </subcellularLocation>
</comment>
<keyword evidence="6" id="KW-1133">Transmembrane helix</keyword>
<dbReference type="GO" id="GO:0004383">
    <property type="term" value="F:guanylate cyclase activity"/>
    <property type="evidence" value="ECO:0007669"/>
    <property type="project" value="UniProtKB-EC"/>
</dbReference>
<dbReference type="FunFam" id="3.30.70.1230:FF:000030">
    <property type="entry name" value="Si:ch211-215j19.12"/>
    <property type="match status" value="1"/>
</dbReference>
<gene>
    <name evidence="12" type="ORF">GBAR_LOCUS12392</name>
</gene>
<evidence type="ECO:0000256" key="2">
    <source>
        <dbReference type="ARBA" id="ARBA00012202"/>
    </source>
</evidence>
<dbReference type="InterPro" id="IPR011645">
    <property type="entry name" value="HNOB_dom_associated"/>
</dbReference>
<dbReference type="PROSITE" id="PS50125">
    <property type="entry name" value="GUANYLATE_CYCLASE_2"/>
    <property type="match status" value="1"/>
</dbReference>
<keyword evidence="4" id="KW-0732">Signal</keyword>
<keyword evidence="13" id="KW-1185">Reference proteome</keyword>
<evidence type="ECO:0000256" key="9">
    <source>
        <dbReference type="ARBA" id="ARBA00023293"/>
    </source>
</evidence>
<evidence type="ECO:0000256" key="7">
    <source>
        <dbReference type="ARBA" id="ARBA00023136"/>
    </source>
</evidence>
<keyword evidence="7" id="KW-0472">Membrane</keyword>
<keyword evidence="9" id="KW-0141">cGMP biosynthesis</keyword>
<evidence type="ECO:0000256" key="1">
    <source>
        <dbReference type="ARBA" id="ARBA00004479"/>
    </source>
</evidence>
<comment type="caution">
    <text evidence="12">The sequence shown here is derived from an EMBL/GenBank/DDBJ whole genome shotgun (WGS) entry which is preliminary data.</text>
</comment>
<proteinExistence type="inferred from homology"/>
<reference evidence="12" key="1">
    <citation type="submission" date="2023-03" db="EMBL/GenBank/DDBJ databases">
        <authorList>
            <person name="Steffen K."/>
            <person name="Cardenas P."/>
        </authorList>
    </citation>
    <scope>NUCLEOTIDE SEQUENCE</scope>
</reference>
<dbReference type="SMART" id="SM00044">
    <property type="entry name" value="CYCc"/>
    <property type="match status" value="1"/>
</dbReference>
<evidence type="ECO:0000256" key="6">
    <source>
        <dbReference type="ARBA" id="ARBA00022989"/>
    </source>
</evidence>
<dbReference type="EC" id="4.6.1.2" evidence="2"/>
<dbReference type="InterPro" id="IPR001054">
    <property type="entry name" value="A/G_cyclase"/>
</dbReference>
<evidence type="ECO:0000259" key="11">
    <source>
        <dbReference type="PROSITE" id="PS50125"/>
    </source>
</evidence>
<dbReference type="SUPFAM" id="SSF55073">
    <property type="entry name" value="Nucleotide cyclase"/>
    <property type="match status" value="1"/>
</dbReference>
<keyword evidence="5" id="KW-0547">Nucleotide-binding</keyword>
<dbReference type="Pfam" id="PF00211">
    <property type="entry name" value="Guanylate_cyc"/>
    <property type="match status" value="1"/>
</dbReference>
<dbReference type="AlphaFoldDB" id="A0AA35WHJ4"/>
<dbReference type="InterPro" id="IPR029787">
    <property type="entry name" value="Nucleotide_cyclase"/>
</dbReference>
<name>A0AA35WHJ4_GEOBA</name>
<dbReference type="PANTHER" id="PTHR11920">
    <property type="entry name" value="GUANYLYL CYCLASE"/>
    <property type="match status" value="1"/>
</dbReference>
<sequence>MDPRSEISWQLDTNFKPKINQGQLNSTECPCSKEYLNLINKCWTFSPQTRPLFPRVKRELKQINPSNTSAIDNMMQLMEKYSKHLETLVKERTAELEVEKEKATDLLYRMIPQAVAEELKNGKMVNAEEFDGVTIFFSDIVGFTTLAGDSSPMQIVELLNNLYTEFDEVLDHFDVYKVETIGDAYMVVSGVPRPNGDQHAGEIARMALKLVACCETFTIPHKAGTRLQIRAGVHSGSVCAGIVGKKMPRYCLFGDTVNTASRMESNSKGEIEHVL</sequence>
<dbReference type="PROSITE" id="PS00452">
    <property type="entry name" value="GUANYLATE_CYCLASE_1"/>
    <property type="match status" value="1"/>
</dbReference>
<dbReference type="GO" id="GO:0001653">
    <property type="term" value="F:peptide receptor activity"/>
    <property type="evidence" value="ECO:0007669"/>
    <property type="project" value="TreeGrafter"/>
</dbReference>
<evidence type="ECO:0000256" key="4">
    <source>
        <dbReference type="ARBA" id="ARBA00022729"/>
    </source>
</evidence>
<evidence type="ECO:0000256" key="10">
    <source>
        <dbReference type="RuleBase" id="RU000405"/>
    </source>
</evidence>
<evidence type="ECO:0000313" key="12">
    <source>
        <dbReference type="EMBL" id="CAI8020769.1"/>
    </source>
</evidence>
<comment type="similarity">
    <text evidence="10">Belongs to the adenylyl cyclase class-4/guanylyl cyclase family.</text>
</comment>
<dbReference type="Gene3D" id="6.10.250.780">
    <property type="match status" value="1"/>
</dbReference>
<dbReference type="Pfam" id="PF07701">
    <property type="entry name" value="HNOBA"/>
    <property type="match status" value="1"/>
</dbReference>
<dbReference type="InterPro" id="IPR018297">
    <property type="entry name" value="A/G_cyclase_CS"/>
</dbReference>
<evidence type="ECO:0000256" key="3">
    <source>
        <dbReference type="ARBA" id="ARBA00022692"/>
    </source>
</evidence>
<feature type="domain" description="Guanylate cyclase" evidence="11">
    <location>
        <begin position="134"/>
        <end position="264"/>
    </location>
</feature>
<dbReference type="CDD" id="cd07302">
    <property type="entry name" value="CHD"/>
    <property type="match status" value="1"/>
</dbReference>
<dbReference type="EMBL" id="CASHTH010001847">
    <property type="protein sequence ID" value="CAI8020769.1"/>
    <property type="molecule type" value="Genomic_DNA"/>
</dbReference>
<keyword evidence="8 10" id="KW-0456">Lyase</keyword>
<dbReference type="PANTHER" id="PTHR11920:SF507">
    <property type="entry name" value="GUANYLATE CYCLASE"/>
    <property type="match status" value="1"/>
</dbReference>
<dbReference type="GO" id="GO:0000166">
    <property type="term" value="F:nucleotide binding"/>
    <property type="evidence" value="ECO:0007669"/>
    <property type="project" value="UniProtKB-KW"/>
</dbReference>
<accession>A0AA35WHJ4</accession>
<dbReference type="Proteomes" id="UP001174909">
    <property type="component" value="Unassembled WGS sequence"/>
</dbReference>
<dbReference type="GO" id="GO:0004016">
    <property type="term" value="F:adenylate cyclase activity"/>
    <property type="evidence" value="ECO:0007669"/>
    <property type="project" value="TreeGrafter"/>
</dbReference>
<organism evidence="12 13">
    <name type="scientific">Geodia barretti</name>
    <name type="common">Barrett's horny sponge</name>
    <dbReference type="NCBI Taxonomy" id="519541"/>
    <lineage>
        <taxon>Eukaryota</taxon>
        <taxon>Metazoa</taxon>
        <taxon>Porifera</taxon>
        <taxon>Demospongiae</taxon>
        <taxon>Heteroscleromorpha</taxon>
        <taxon>Tetractinellida</taxon>
        <taxon>Astrophorina</taxon>
        <taxon>Geodiidae</taxon>
        <taxon>Geodia</taxon>
    </lineage>
</organism>
<dbReference type="GO" id="GO:0007168">
    <property type="term" value="P:receptor guanylyl cyclase signaling pathway"/>
    <property type="evidence" value="ECO:0007669"/>
    <property type="project" value="TreeGrafter"/>
</dbReference>
<evidence type="ECO:0000256" key="5">
    <source>
        <dbReference type="ARBA" id="ARBA00022741"/>
    </source>
</evidence>
<evidence type="ECO:0000313" key="13">
    <source>
        <dbReference type="Proteomes" id="UP001174909"/>
    </source>
</evidence>
<dbReference type="GO" id="GO:0005886">
    <property type="term" value="C:plasma membrane"/>
    <property type="evidence" value="ECO:0007669"/>
    <property type="project" value="TreeGrafter"/>
</dbReference>
<dbReference type="Gene3D" id="3.30.70.1230">
    <property type="entry name" value="Nucleotide cyclase"/>
    <property type="match status" value="1"/>
</dbReference>
<dbReference type="GO" id="GO:0035556">
    <property type="term" value="P:intracellular signal transduction"/>
    <property type="evidence" value="ECO:0007669"/>
    <property type="project" value="InterPro"/>
</dbReference>
<dbReference type="InterPro" id="IPR050401">
    <property type="entry name" value="Cyclic_nucleotide_synthase"/>
</dbReference>
<protein>
    <recommendedName>
        <fullName evidence="2">guanylate cyclase</fullName>
        <ecNumber evidence="2">4.6.1.2</ecNumber>
    </recommendedName>
</protein>
<evidence type="ECO:0000256" key="8">
    <source>
        <dbReference type="ARBA" id="ARBA00023239"/>
    </source>
</evidence>